<dbReference type="PROSITE" id="PS50949">
    <property type="entry name" value="HTH_GNTR"/>
    <property type="match status" value="1"/>
</dbReference>
<keyword evidence="2" id="KW-0238">DNA-binding</keyword>
<protein>
    <submittedName>
        <fullName evidence="5">Substrate-binding protein-like domain-containing protein</fullName>
    </submittedName>
</protein>
<dbReference type="SUPFAM" id="SSF46785">
    <property type="entry name" value="Winged helix' DNA-binding domain"/>
    <property type="match status" value="1"/>
</dbReference>
<dbReference type="PRINTS" id="PR00035">
    <property type="entry name" value="HTHGNTR"/>
</dbReference>
<reference evidence="6" key="1">
    <citation type="submission" date="2016-10" db="EMBL/GenBank/DDBJ databases">
        <authorList>
            <person name="Varghese N."/>
            <person name="Submissions S."/>
        </authorList>
    </citation>
    <scope>NUCLEOTIDE SEQUENCE [LARGE SCALE GENOMIC DNA]</scope>
    <source>
        <strain evidence="6">XBD2006</strain>
    </source>
</reference>
<gene>
    <name evidence="5" type="ORF">SAMN02910451_00859</name>
</gene>
<evidence type="ECO:0000256" key="1">
    <source>
        <dbReference type="ARBA" id="ARBA00023015"/>
    </source>
</evidence>
<dbReference type="OrthoDB" id="9813468at2"/>
<dbReference type="PANTHER" id="PTHR44846:SF1">
    <property type="entry name" value="MANNOSYL-D-GLYCERATE TRANSPORT_METABOLISM SYSTEM REPRESSOR MNGR-RELATED"/>
    <property type="match status" value="1"/>
</dbReference>
<dbReference type="GO" id="GO:0045892">
    <property type="term" value="P:negative regulation of DNA-templated transcription"/>
    <property type="evidence" value="ECO:0007669"/>
    <property type="project" value="TreeGrafter"/>
</dbReference>
<dbReference type="SUPFAM" id="SSF53822">
    <property type="entry name" value="Periplasmic binding protein-like I"/>
    <property type="match status" value="1"/>
</dbReference>
<dbReference type="InterPro" id="IPR050679">
    <property type="entry name" value="Bact_HTH_transcr_reg"/>
</dbReference>
<evidence type="ECO:0000313" key="6">
    <source>
        <dbReference type="Proteomes" id="UP000183047"/>
    </source>
</evidence>
<dbReference type="InterPro" id="IPR028082">
    <property type="entry name" value="Peripla_BP_I"/>
</dbReference>
<keyword evidence="1" id="KW-0805">Transcription regulation</keyword>
<dbReference type="InterPro" id="IPR036390">
    <property type="entry name" value="WH_DNA-bd_sf"/>
</dbReference>
<dbReference type="Gene3D" id="1.10.10.10">
    <property type="entry name" value="Winged helix-like DNA-binding domain superfamily/Winged helix DNA-binding domain"/>
    <property type="match status" value="1"/>
</dbReference>
<dbReference type="Gene3D" id="3.40.50.2300">
    <property type="match status" value="2"/>
</dbReference>
<dbReference type="Proteomes" id="UP000183047">
    <property type="component" value="Unassembled WGS sequence"/>
</dbReference>
<feature type="domain" description="HTH gntR-type" evidence="4">
    <location>
        <begin position="1"/>
        <end position="69"/>
    </location>
</feature>
<dbReference type="GO" id="GO:0003677">
    <property type="term" value="F:DNA binding"/>
    <property type="evidence" value="ECO:0007669"/>
    <property type="project" value="UniProtKB-KW"/>
</dbReference>
<dbReference type="GO" id="GO:0003700">
    <property type="term" value="F:DNA-binding transcription factor activity"/>
    <property type="evidence" value="ECO:0007669"/>
    <property type="project" value="InterPro"/>
</dbReference>
<sequence length="338" mass="38397">MTKQENITKKIKKDISQRLLSGKMALPTEKELCEKYSCSRQTIRKVLSNLKEEKLINSRQGSGYHLTGLNPDSGRNHICLLFARPDEYIYPSLIYDIEKNISSGSDIPLSVSVSETQSDFFRERNILKDLLKNPPLVILSECFSLMDNPNHDLYEALEKKGCSVIFLYGTYRNMPDFPSIAEGAYDAAYNLVMQLHISGHRRISGVFKNTNPQDSSMISGFISALRDLDLDFGKKRYVIEDAPSSDISALCKESDAIIFGSDEFAYPHVKALRDKKLINLKEKKVYSFDNSYLSQVNSFRIKSFSHRGKTLSYTIAKRILSTIKGQPKVSIVLPYQLF</sequence>
<dbReference type="EMBL" id="FMUR01000005">
    <property type="protein sequence ID" value="SCX94658.1"/>
    <property type="molecule type" value="Genomic_DNA"/>
</dbReference>
<dbReference type="CDD" id="cd07377">
    <property type="entry name" value="WHTH_GntR"/>
    <property type="match status" value="1"/>
</dbReference>
<dbReference type="AlphaFoldDB" id="A0A1G5BWZ6"/>
<evidence type="ECO:0000256" key="3">
    <source>
        <dbReference type="ARBA" id="ARBA00023163"/>
    </source>
</evidence>
<dbReference type="InterPro" id="IPR036388">
    <property type="entry name" value="WH-like_DNA-bd_sf"/>
</dbReference>
<dbReference type="RefSeq" id="WP_074461596.1">
    <property type="nucleotide sequence ID" value="NZ_FMUR01000005.1"/>
</dbReference>
<evidence type="ECO:0000256" key="2">
    <source>
        <dbReference type="ARBA" id="ARBA00023125"/>
    </source>
</evidence>
<dbReference type="PANTHER" id="PTHR44846">
    <property type="entry name" value="MANNOSYL-D-GLYCERATE TRANSPORT/METABOLISM SYSTEM REPRESSOR MNGR-RELATED"/>
    <property type="match status" value="1"/>
</dbReference>
<name>A0A1G5BWZ6_9FIRM</name>
<evidence type="ECO:0000259" key="4">
    <source>
        <dbReference type="PROSITE" id="PS50949"/>
    </source>
</evidence>
<dbReference type="Pfam" id="PF00392">
    <property type="entry name" value="GntR"/>
    <property type="match status" value="1"/>
</dbReference>
<dbReference type="SMART" id="SM00345">
    <property type="entry name" value="HTH_GNTR"/>
    <property type="match status" value="1"/>
</dbReference>
<keyword evidence="3" id="KW-0804">Transcription</keyword>
<dbReference type="InterPro" id="IPR000524">
    <property type="entry name" value="Tscrpt_reg_HTH_GntR"/>
</dbReference>
<evidence type="ECO:0000313" key="5">
    <source>
        <dbReference type="EMBL" id="SCX94658.1"/>
    </source>
</evidence>
<keyword evidence="6" id="KW-1185">Reference proteome</keyword>
<proteinExistence type="predicted"/>
<organism evidence="5 6">
    <name type="scientific">Butyrivibrio hungatei</name>
    <dbReference type="NCBI Taxonomy" id="185008"/>
    <lineage>
        <taxon>Bacteria</taxon>
        <taxon>Bacillati</taxon>
        <taxon>Bacillota</taxon>
        <taxon>Clostridia</taxon>
        <taxon>Lachnospirales</taxon>
        <taxon>Lachnospiraceae</taxon>
        <taxon>Butyrivibrio</taxon>
    </lineage>
</organism>
<accession>A0A1G5BWZ6</accession>